<dbReference type="STRING" id="309798.COPRO5265_0851"/>
<dbReference type="HOGENOM" id="CLU_022986_0_0_9"/>
<dbReference type="InterPro" id="IPR045864">
    <property type="entry name" value="aa-tRNA-synth_II/BPL/LPL"/>
</dbReference>
<accession>B5Y8U2</accession>
<evidence type="ECO:0000256" key="1">
    <source>
        <dbReference type="ARBA" id="ARBA00005085"/>
    </source>
</evidence>
<name>B5Y8U2_COPPD</name>
<dbReference type="GO" id="GO:0009249">
    <property type="term" value="P:protein lipoylation"/>
    <property type="evidence" value="ECO:0007669"/>
    <property type="project" value="InterPro"/>
</dbReference>
<keyword evidence="3" id="KW-0808">Transferase</keyword>
<dbReference type="PANTHER" id="PTHR12561:SF3">
    <property type="entry name" value="LIPOYLTRANSFERASE 1, MITOCHONDRIAL"/>
    <property type="match status" value="1"/>
</dbReference>
<dbReference type="EMBL" id="CP001145">
    <property type="protein sequence ID" value="ACI17863.1"/>
    <property type="molecule type" value="Genomic_DNA"/>
</dbReference>
<comment type="pathway">
    <text evidence="1">Protein modification; protein lipoylation via exogenous pathway; protein N(6)-(lipoyl)lysine from lipoate: step 2/2.</text>
</comment>
<reference evidence="3 4" key="2">
    <citation type="journal article" date="2014" name="Genome Announc.">
        <title>Complete Genome Sequence of Coprothermobacter proteolyticus DSM 5265.</title>
        <authorList>
            <person name="Alexiev A."/>
            <person name="Coil D.A."/>
            <person name="Badger J.H."/>
            <person name="Enticknap J."/>
            <person name="Ward N."/>
            <person name="Robb F.T."/>
            <person name="Eisen J.A."/>
        </authorList>
    </citation>
    <scope>NUCLEOTIDE SEQUENCE [LARGE SCALE GENOMIC DNA]</scope>
    <source>
        <strain evidence="4">ATCC 35245 / DSM 5265 / OCM 4 / BT</strain>
    </source>
</reference>
<keyword evidence="4" id="KW-1185">Reference proteome</keyword>
<dbReference type="GO" id="GO:0017118">
    <property type="term" value="F:lipoyltransferase activity"/>
    <property type="evidence" value="ECO:0007669"/>
    <property type="project" value="TreeGrafter"/>
</dbReference>
<reference evidence="4" key="1">
    <citation type="submission" date="2008-08" db="EMBL/GenBank/DDBJ databases">
        <title>The complete genome sequence of Coprothermobacter proteolyticus strain ATCC 5245 / DSM 5265 / BT.</title>
        <authorList>
            <person name="Dodson R.J."/>
            <person name="Durkin A.S."/>
            <person name="Wu M."/>
            <person name="Eisen J."/>
            <person name="Sutton G."/>
        </authorList>
    </citation>
    <scope>NUCLEOTIDE SEQUENCE [LARGE SCALE GENOMIC DNA]</scope>
    <source>
        <strain evidence="4">ATCC 35245 / DSM 5265 / OCM 4 / BT</strain>
    </source>
</reference>
<feature type="domain" description="BPL/LPL catalytic" evidence="2">
    <location>
        <begin position="29"/>
        <end position="223"/>
    </location>
</feature>
<keyword evidence="3" id="KW-0548">Nucleotidyltransferase</keyword>
<dbReference type="RefSeq" id="WP_012544514.1">
    <property type="nucleotide sequence ID" value="NC_011295.1"/>
</dbReference>
<dbReference type="CDD" id="cd16443">
    <property type="entry name" value="LplA"/>
    <property type="match status" value="1"/>
</dbReference>
<protein>
    <submittedName>
        <fullName evidence="3">Lipoate-protein ligase A (Lipoate--protein ligase)</fullName>
        <ecNumber evidence="3">2.7.7.63</ecNumber>
    </submittedName>
</protein>
<evidence type="ECO:0000313" key="3">
    <source>
        <dbReference type="EMBL" id="ACI17863.1"/>
    </source>
</evidence>
<dbReference type="InterPro" id="IPR004143">
    <property type="entry name" value="BPL_LPL_catalytic"/>
</dbReference>
<dbReference type="eggNOG" id="COG0095">
    <property type="taxonomic scope" value="Bacteria"/>
</dbReference>
<dbReference type="UniPathway" id="UPA00537">
    <property type="reaction ID" value="UER00595"/>
</dbReference>
<dbReference type="InterPro" id="IPR004562">
    <property type="entry name" value="LipoylTrfase_LipoateP_Ligase"/>
</dbReference>
<dbReference type="Pfam" id="PF21948">
    <property type="entry name" value="LplA-B_cat"/>
    <property type="match status" value="1"/>
</dbReference>
<dbReference type="Proteomes" id="UP000001732">
    <property type="component" value="Chromosome"/>
</dbReference>
<dbReference type="OrthoDB" id="9787898at2"/>
<organism evidence="3 4">
    <name type="scientific">Coprothermobacter proteolyticus (strain ATCC 35245 / DSM 5265 / OCM 4 / BT)</name>
    <dbReference type="NCBI Taxonomy" id="309798"/>
    <lineage>
        <taxon>Bacteria</taxon>
        <taxon>Pseudomonadati</taxon>
        <taxon>Coprothermobacterota</taxon>
        <taxon>Coprothermobacteria</taxon>
        <taxon>Coprothermobacterales</taxon>
        <taxon>Coprothermobacteraceae</taxon>
        <taxon>Coprothermobacter</taxon>
    </lineage>
</organism>
<dbReference type="AlphaFoldDB" id="B5Y8U2"/>
<gene>
    <name evidence="3" type="ordered locus">COPRO5265_0851</name>
</gene>
<keyword evidence="3" id="KW-0436">Ligase</keyword>
<dbReference type="PROSITE" id="PS51733">
    <property type="entry name" value="BPL_LPL_CATALYTIC"/>
    <property type="match status" value="1"/>
</dbReference>
<dbReference type="PANTHER" id="PTHR12561">
    <property type="entry name" value="LIPOATE-PROTEIN LIGASE"/>
    <property type="match status" value="1"/>
</dbReference>
<dbReference type="EC" id="2.7.7.63" evidence="3"/>
<dbReference type="GO" id="GO:0016779">
    <property type="term" value="F:nucleotidyltransferase activity"/>
    <property type="evidence" value="ECO:0007669"/>
    <property type="project" value="UniProtKB-KW"/>
</dbReference>
<dbReference type="Gene3D" id="3.30.930.10">
    <property type="entry name" value="Bira Bifunctional Protein, Domain 2"/>
    <property type="match status" value="1"/>
</dbReference>
<proteinExistence type="predicted"/>
<dbReference type="GO" id="GO:0005737">
    <property type="term" value="C:cytoplasm"/>
    <property type="evidence" value="ECO:0007669"/>
    <property type="project" value="TreeGrafter"/>
</dbReference>
<dbReference type="KEGG" id="cpo:COPRO5265_0851"/>
<sequence length="228" mass="25967">MNTLRILRNDRTDPLENLSVEKNLLELELHGDVVLMLWQNECCVVVGRFQNPDYEVNLDYVHARKIPVIRRFTGGGTVYQDLGNLNITLCKEKDNIVFSHYVLDEAKAIANILAETVRKLTKAPVVVDDRASIFIEGRKISGSSTAITAHKFFYHSTLLVNSDLQALKECLRWEETYPEDQHDFVKSKRSQVANLSEYAPNVTLNMVKEAIICEFVHTLAPKDVMFLG</sequence>
<dbReference type="SUPFAM" id="SSF55681">
    <property type="entry name" value="Class II aaRS and biotin synthetases"/>
    <property type="match status" value="1"/>
</dbReference>
<dbReference type="GO" id="GO:0016874">
    <property type="term" value="F:ligase activity"/>
    <property type="evidence" value="ECO:0007669"/>
    <property type="project" value="UniProtKB-KW"/>
</dbReference>
<evidence type="ECO:0000259" key="2">
    <source>
        <dbReference type="PROSITE" id="PS51733"/>
    </source>
</evidence>
<evidence type="ECO:0000313" key="4">
    <source>
        <dbReference type="Proteomes" id="UP000001732"/>
    </source>
</evidence>